<dbReference type="EMBL" id="HM004124">
    <property type="protein sequence ID" value="ADG60123.1"/>
    <property type="molecule type" value="Genomic_DNA"/>
</dbReference>
<name>E5EQ07_9CAUD</name>
<proteinExistence type="predicted"/>
<gene>
    <name evidence="1" type="ORF">Acj9p223</name>
</gene>
<evidence type="ECO:0000313" key="2">
    <source>
        <dbReference type="Proteomes" id="UP000008731"/>
    </source>
</evidence>
<protein>
    <submittedName>
        <fullName evidence="1">Uncharacterized protein</fullName>
    </submittedName>
</protein>
<keyword evidence="2" id="KW-1185">Reference proteome</keyword>
<dbReference type="Proteomes" id="UP000008731">
    <property type="component" value="Segment"/>
</dbReference>
<dbReference type="RefSeq" id="YP_004010360.1">
    <property type="nucleotide sequence ID" value="NC_014663.1"/>
</dbReference>
<dbReference type="GeneID" id="9926657"/>
<organism evidence="1 2">
    <name type="scientific">Acinetobacter phage Acj9</name>
    <dbReference type="NCBI Taxonomy" id="760939"/>
    <lineage>
        <taxon>Viruses</taxon>
        <taxon>Duplodnaviria</taxon>
        <taxon>Heunggongvirae</taxon>
        <taxon>Uroviricota</taxon>
        <taxon>Caudoviricetes</taxon>
        <taxon>Pantevenvirales</taxon>
        <taxon>Straboviridae</taxon>
        <taxon>Twarogvirinae</taxon>
        <taxon>Acajnonavirus</taxon>
        <taxon>Acajnonavirus acj9</taxon>
    </lineage>
</organism>
<sequence length="73" mass="8389">MDKALVVSILALCYMTYQMGVMSERLDKQTAMVWEQHLEIADLRLKVKTIVAPEPKIINVPRAKLNLKLFTTE</sequence>
<dbReference type="KEGG" id="vg:9926657"/>
<accession>E5EQ07</accession>
<reference evidence="1 2" key="1">
    <citation type="journal article" date="2010" name="Virol. J.">
        <title>Genomes of the T4-related bacteriophages as windows on microbial genome evolution.</title>
        <authorList>
            <person name="Petrov V.M."/>
            <person name="Ratnayaka S."/>
            <person name="Nolan J.M."/>
            <person name="Miller E.S."/>
            <person name="Karam J.D."/>
        </authorList>
    </citation>
    <scope>NUCLEOTIDE SEQUENCE [LARGE SCALE GENOMIC DNA]</scope>
</reference>
<evidence type="ECO:0000313" key="1">
    <source>
        <dbReference type="EMBL" id="ADG60123.1"/>
    </source>
</evidence>